<reference evidence="4" key="1">
    <citation type="submission" date="2017-12" db="EMBL/GenBank/DDBJ databases">
        <title>Phylogenetic diversity of female urinary microbiome.</title>
        <authorList>
            <person name="Thomas-White K."/>
            <person name="Wolfe A.J."/>
        </authorList>
    </citation>
    <scope>NUCLEOTIDE SEQUENCE [LARGE SCALE GENOMIC DNA]</scope>
    <source>
        <strain evidence="4">UMB0023</strain>
    </source>
</reference>
<dbReference type="Proteomes" id="UP000825360">
    <property type="component" value="Chromosome"/>
</dbReference>
<name>A0A9X7F888_NEIPE</name>
<evidence type="ECO:0000313" key="2">
    <source>
        <dbReference type="EMBL" id="QXW90560.1"/>
    </source>
</evidence>
<dbReference type="NCBIfam" id="TIGR02098">
    <property type="entry name" value="MJ0042_CXXC"/>
    <property type="match status" value="1"/>
</dbReference>
<organism evidence="3 4">
    <name type="scientific">Neisseria perflava</name>
    <dbReference type="NCBI Taxonomy" id="33053"/>
    <lineage>
        <taxon>Bacteria</taxon>
        <taxon>Pseudomonadati</taxon>
        <taxon>Pseudomonadota</taxon>
        <taxon>Betaproteobacteria</taxon>
        <taxon>Neisseriales</taxon>
        <taxon>Neisseriaceae</taxon>
        <taxon>Neisseria</taxon>
    </lineage>
</organism>
<dbReference type="KEGG" id="npf:LPB400_00485"/>
<accession>A0A9X7F888</accession>
<keyword evidence="1" id="KW-0812">Transmembrane</keyword>
<proteinExistence type="predicted"/>
<reference evidence="3 4" key="4">
    <citation type="submission" date="2023-10" db="EMBL/GenBank/DDBJ databases">
        <authorList>
            <person name="Choi B."/>
        </authorList>
    </citation>
    <scope>NUCLEOTIDE SEQUENCE [LARGE SCALE GENOMIC DNA]</scope>
    <source>
        <strain evidence="3 4">UMB0023</strain>
    </source>
</reference>
<dbReference type="EMBL" id="CP136962">
    <property type="protein sequence ID" value="WOS97922.1"/>
    <property type="molecule type" value="Genomic_DNA"/>
</dbReference>
<evidence type="ECO:0008006" key="6">
    <source>
        <dbReference type="Google" id="ProtNLM"/>
    </source>
</evidence>
<protein>
    <recommendedName>
        <fullName evidence="6">MJ0042 family finger-like domain protein</fullName>
    </recommendedName>
</protein>
<gene>
    <name evidence="3" type="ORF">CYJ98_010205</name>
    <name evidence="2" type="ORF">LPB400_00485</name>
</gene>
<evidence type="ECO:0000313" key="5">
    <source>
        <dbReference type="Proteomes" id="UP000825360"/>
    </source>
</evidence>
<dbReference type="AlphaFoldDB" id="A0A9X7F888"/>
<feature type="transmembrane region" description="Helical" evidence="1">
    <location>
        <begin position="110"/>
        <end position="130"/>
    </location>
</feature>
<dbReference type="Proteomes" id="UP000234781">
    <property type="component" value="Chromosome"/>
</dbReference>
<evidence type="ECO:0000313" key="4">
    <source>
        <dbReference type="Proteomes" id="UP000234781"/>
    </source>
</evidence>
<reference evidence="3" key="2">
    <citation type="submission" date="2017-12" db="EMBL/GenBank/DDBJ databases">
        <authorList>
            <person name="Thomas-White K."/>
            <person name="Wolfe A.J."/>
        </authorList>
    </citation>
    <scope>NUCLEOTIDE SEQUENCE</scope>
    <source>
        <strain evidence="3">UMB0023</strain>
    </source>
</reference>
<sequence>MPACSCPHCKTPHWVKDAQLNVAQGFVVCTRCSGMFKAKDYLSGNLPADPAHLPVAVTDVRLVHNIGAQILKHSKLSRKEISDLLNSALKEEPKAEEQAAVKTRKDGFNWTLASLIALTVLIMQLFYLALL</sequence>
<keyword evidence="1" id="KW-0472">Membrane</keyword>
<reference evidence="2 5" key="3">
    <citation type="submission" date="2021-07" db="EMBL/GenBank/DDBJ databases">
        <title>Genome sequencing of Neisseria perflava LPB0400.</title>
        <authorList>
            <person name="Kim J."/>
        </authorList>
    </citation>
    <scope>NUCLEOTIDE SEQUENCE [LARGE SCALE GENOMIC DNA]</scope>
    <source>
        <strain evidence="2 5">LPB0400</strain>
    </source>
</reference>
<evidence type="ECO:0000256" key="1">
    <source>
        <dbReference type="SAM" id="Phobius"/>
    </source>
</evidence>
<keyword evidence="1" id="KW-1133">Transmembrane helix</keyword>
<dbReference type="RefSeq" id="WP_039862294.1">
    <property type="nucleotide sequence ID" value="NZ_CP079818.1"/>
</dbReference>
<dbReference type="InterPro" id="IPR011723">
    <property type="entry name" value="Znf/thioredoxin_put"/>
</dbReference>
<keyword evidence="4" id="KW-1185">Reference proteome</keyword>
<dbReference type="EMBL" id="CP079818">
    <property type="protein sequence ID" value="QXW90560.1"/>
    <property type="molecule type" value="Genomic_DNA"/>
</dbReference>
<evidence type="ECO:0000313" key="3">
    <source>
        <dbReference type="EMBL" id="WOS97922.1"/>
    </source>
</evidence>